<evidence type="ECO:0000313" key="2">
    <source>
        <dbReference type="Proteomes" id="UP000290204"/>
    </source>
</evidence>
<dbReference type="RefSeq" id="WP_129131492.1">
    <property type="nucleotide sequence ID" value="NZ_SDHW01000004.1"/>
</dbReference>
<evidence type="ECO:0000313" key="1">
    <source>
        <dbReference type="EMBL" id="RXK59188.1"/>
    </source>
</evidence>
<proteinExistence type="predicted"/>
<dbReference type="InterPro" id="IPR046230">
    <property type="entry name" value="DUF6263"/>
</dbReference>
<organism evidence="1 2">
    <name type="scientific">Lacibacter luteus</name>
    <dbReference type="NCBI Taxonomy" id="2508719"/>
    <lineage>
        <taxon>Bacteria</taxon>
        <taxon>Pseudomonadati</taxon>
        <taxon>Bacteroidota</taxon>
        <taxon>Chitinophagia</taxon>
        <taxon>Chitinophagales</taxon>
        <taxon>Chitinophagaceae</taxon>
        <taxon>Lacibacter</taxon>
    </lineage>
</organism>
<dbReference type="EMBL" id="SDHW01000004">
    <property type="protein sequence ID" value="RXK59188.1"/>
    <property type="molecule type" value="Genomic_DNA"/>
</dbReference>
<keyword evidence="2" id="KW-1185">Reference proteome</keyword>
<dbReference type="Pfam" id="PF19777">
    <property type="entry name" value="DUF6263"/>
    <property type="match status" value="1"/>
</dbReference>
<protein>
    <submittedName>
        <fullName evidence="1">Uncharacterized protein</fullName>
    </submittedName>
</protein>
<reference evidence="1 2" key="1">
    <citation type="submission" date="2019-01" db="EMBL/GenBank/DDBJ databases">
        <title>Lacibacter sp. strain TTM-7.</title>
        <authorList>
            <person name="Chen W.-M."/>
        </authorList>
    </citation>
    <scope>NUCLEOTIDE SEQUENCE [LARGE SCALE GENOMIC DNA]</scope>
    <source>
        <strain evidence="1 2">TTM-7</strain>
    </source>
</reference>
<name>A0A4Q1CGB6_9BACT</name>
<dbReference type="OrthoDB" id="677896at2"/>
<dbReference type="Proteomes" id="UP000290204">
    <property type="component" value="Unassembled WGS sequence"/>
</dbReference>
<comment type="caution">
    <text evidence="1">The sequence shown here is derived from an EMBL/GenBank/DDBJ whole genome shotgun (WGS) entry which is preliminary data.</text>
</comment>
<gene>
    <name evidence="1" type="ORF">ESA94_13690</name>
</gene>
<dbReference type="AlphaFoldDB" id="A0A4Q1CGB6"/>
<sequence length="313" mass="34826">MKKLLVCILCFVMWSCRFVPSDDKNHENYLKEGPGYQLVFDPEPGTVYQYTIVNKSNSEMKVSGKEITNNNSSDIAFSYLINKDTGSGFSVGIEYSKIHLSSKVGDTETEMDAGNAKYSTNPIEKLLGALKESKINIVLDRTGKVKEVAGYEELTNNVFEQLRFTDTLTASIARQQWNHLVLGSLVKQNAEQFFGFFPDSTVHLHEKWKASSSQKGEFGLKTTTTYFVKAVTENEVFIESSGEISSDNNEIASRNGVTSTNLTGLQEGEYVMERKTGMILKASISAKIKGSVQMRGMDIPIDIKNTVEINSVK</sequence>
<accession>A0A4Q1CGB6</accession>